<protein>
    <submittedName>
        <fullName evidence="8">Ribonuclease BN</fullName>
    </submittedName>
</protein>
<feature type="compositionally biased region" description="Basic and acidic residues" evidence="6">
    <location>
        <begin position="1"/>
        <end position="16"/>
    </location>
</feature>
<dbReference type="OrthoDB" id="9781030at2"/>
<dbReference type="PIRSF" id="PIRSF035875">
    <property type="entry name" value="RNase_BN"/>
    <property type="match status" value="1"/>
</dbReference>
<evidence type="ECO:0000256" key="7">
    <source>
        <dbReference type="SAM" id="Phobius"/>
    </source>
</evidence>
<keyword evidence="9" id="KW-1185">Reference proteome</keyword>
<dbReference type="PANTHER" id="PTHR30213">
    <property type="entry name" value="INNER MEMBRANE PROTEIN YHJD"/>
    <property type="match status" value="1"/>
</dbReference>
<dbReference type="EMBL" id="AWQS01000169">
    <property type="protein sequence ID" value="EWT04913.1"/>
    <property type="molecule type" value="Genomic_DNA"/>
</dbReference>
<keyword evidence="2" id="KW-1003">Cell membrane</keyword>
<feature type="transmembrane region" description="Helical" evidence="7">
    <location>
        <begin position="166"/>
        <end position="188"/>
    </location>
</feature>
<comment type="subcellular location">
    <subcellularLocation>
        <location evidence="1">Cell membrane</location>
        <topology evidence="1">Multi-pass membrane protein</topology>
    </subcellularLocation>
</comment>
<dbReference type="Pfam" id="PF03631">
    <property type="entry name" value="Virul_fac_BrkB"/>
    <property type="match status" value="1"/>
</dbReference>
<proteinExistence type="predicted"/>
<organism evidence="8 9">
    <name type="scientific">Intrasporangium chromatireducens Q5-1</name>
    <dbReference type="NCBI Taxonomy" id="584657"/>
    <lineage>
        <taxon>Bacteria</taxon>
        <taxon>Bacillati</taxon>
        <taxon>Actinomycetota</taxon>
        <taxon>Actinomycetes</taxon>
        <taxon>Micrococcales</taxon>
        <taxon>Intrasporangiaceae</taxon>
        <taxon>Intrasporangium</taxon>
    </lineage>
</organism>
<dbReference type="Proteomes" id="UP000019494">
    <property type="component" value="Unassembled WGS sequence"/>
</dbReference>
<gene>
    <name evidence="8" type="ORF">N864_06690</name>
</gene>
<dbReference type="PATRIC" id="fig|584657.3.peg.3207"/>
<dbReference type="InterPro" id="IPR017039">
    <property type="entry name" value="Virul_fac_BrkB"/>
</dbReference>
<evidence type="ECO:0000256" key="1">
    <source>
        <dbReference type="ARBA" id="ARBA00004651"/>
    </source>
</evidence>
<dbReference type="PANTHER" id="PTHR30213:SF0">
    <property type="entry name" value="UPF0761 MEMBRANE PROTEIN YIHY"/>
    <property type="match status" value="1"/>
</dbReference>
<dbReference type="NCBIfam" id="TIGR00765">
    <property type="entry name" value="yihY_not_rbn"/>
    <property type="match status" value="1"/>
</dbReference>
<evidence type="ECO:0000256" key="3">
    <source>
        <dbReference type="ARBA" id="ARBA00022692"/>
    </source>
</evidence>
<reference evidence="9" key="1">
    <citation type="submission" date="2013-08" db="EMBL/GenBank/DDBJ databases">
        <title>Intrasporangium oryzae NRRL B-24470.</title>
        <authorList>
            <person name="Liu H."/>
            <person name="Wang G."/>
        </authorList>
    </citation>
    <scope>NUCLEOTIDE SEQUENCE [LARGE SCALE GENOMIC DNA]</scope>
    <source>
        <strain evidence="9">Q5-1</strain>
    </source>
</reference>
<comment type="caution">
    <text evidence="8">The sequence shown here is derived from an EMBL/GenBank/DDBJ whole genome shotgun (WGS) entry which is preliminary data.</text>
</comment>
<accession>W9GJB9</accession>
<feature type="transmembrane region" description="Helical" evidence="7">
    <location>
        <begin position="61"/>
        <end position="83"/>
    </location>
</feature>
<evidence type="ECO:0000313" key="9">
    <source>
        <dbReference type="Proteomes" id="UP000019494"/>
    </source>
</evidence>
<keyword evidence="5 7" id="KW-0472">Membrane</keyword>
<evidence type="ECO:0000313" key="8">
    <source>
        <dbReference type="EMBL" id="EWT04913.1"/>
    </source>
</evidence>
<keyword evidence="3 7" id="KW-0812">Transmembrane</keyword>
<feature type="transmembrane region" description="Helical" evidence="7">
    <location>
        <begin position="242"/>
        <end position="266"/>
    </location>
</feature>
<dbReference type="AlphaFoldDB" id="W9GJB9"/>
<feature type="transmembrane region" description="Helical" evidence="7">
    <location>
        <begin position="278"/>
        <end position="299"/>
    </location>
</feature>
<evidence type="ECO:0000256" key="5">
    <source>
        <dbReference type="ARBA" id="ARBA00023136"/>
    </source>
</evidence>
<name>W9GJB9_9MICO</name>
<dbReference type="RefSeq" id="WP_034719111.1">
    <property type="nucleotide sequence ID" value="NZ_AWQS01000169.1"/>
</dbReference>
<feature type="region of interest" description="Disordered" evidence="6">
    <location>
        <begin position="1"/>
        <end position="30"/>
    </location>
</feature>
<evidence type="ECO:0000256" key="4">
    <source>
        <dbReference type="ARBA" id="ARBA00022989"/>
    </source>
</evidence>
<evidence type="ECO:0000256" key="6">
    <source>
        <dbReference type="SAM" id="MobiDB-lite"/>
    </source>
</evidence>
<evidence type="ECO:0000256" key="2">
    <source>
        <dbReference type="ARBA" id="ARBA00022475"/>
    </source>
</evidence>
<feature type="transmembrane region" description="Helical" evidence="7">
    <location>
        <begin position="122"/>
        <end position="145"/>
    </location>
</feature>
<feature type="transmembrane region" description="Helical" evidence="7">
    <location>
        <begin position="208"/>
        <end position="230"/>
    </location>
</feature>
<sequence>MDDKDDRAAQTRDKAARAPAPDAPQKPDQVTDIAKPTWGYVLKRAWLEFRKDSCTDLASGLTYHAALSIMPGLLAVVSLLGIFGQGKRTTDAITGFIRDHATPEVASLLQGPIEQLASSSKAGLALVVGIVGALWSASGYVGAFGRAMNRLYEVGEGRPIWILRPINVLVTVVLVVLVVLMLGILFLSGPVAKTVADAVGLGSTGLTVWSIVKWPIVVVIAVTLIALLYYATPNVKQPRFRWISVGSVVAFVAMAIAGVAFGFYVANFSKYNATYGTIGSVIIVLLGLWIMNLALLLGAEIDAETERGRELQAGMRAAETIQLPPRDTRQVEKREEKTEALVERARELRSEGERHNGSSS</sequence>
<dbReference type="GO" id="GO:0005886">
    <property type="term" value="C:plasma membrane"/>
    <property type="evidence" value="ECO:0007669"/>
    <property type="project" value="UniProtKB-SubCell"/>
</dbReference>
<keyword evidence="4 7" id="KW-1133">Transmembrane helix</keyword>